<keyword evidence="1" id="KW-0472">Membrane</keyword>
<accession>A0ABW8TSR6</accession>
<sequence length="126" mass="14877">MRNVAISVIIFIIMIIAMTISLSYLNKITKNLENLNMQIETYINDRNWDEAYKAANDFSEKWERHSNIIKLFVNHQELDNIEIELSKLTQFVKEKTPDESLANVHTLDFLLNHIINLEKINIQNIF</sequence>
<proteinExistence type="predicted"/>
<evidence type="ECO:0000313" key="2">
    <source>
        <dbReference type="EMBL" id="MFL0268505.1"/>
    </source>
</evidence>
<keyword evidence="1" id="KW-1133">Transmembrane helix</keyword>
<evidence type="ECO:0000313" key="3">
    <source>
        <dbReference type="Proteomes" id="UP001623661"/>
    </source>
</evidence>
<protein>
    <submittedName>
        <fullName evidence="2">DUF4363 family protein</fullName>
    </submittedName>
</protein>
<evidence type="ECO:0000256" key="1">
    <source>
        <dbReference type="SAM" id="Phobius"/>
    </source>
</evidence>
<keyword evidence="1" id="KW-0812">Transmembrane</keyword>
<keyword evidence="3" id="KW-1185">Reference proteome</keyword>
<dbReference type="InterPro" id="IPR025373">
    <property type="entry name" value="DUF4363"/>
</dbReference>
<dbReference type="Pfam" id="PF14276">
    <property type="entry name" value="DUF4363"/>
    <property type="match status" value="1"/>
</dbReference>
<dbReference type="EMBL" id="JBJHZY010000002">
    <property type="protein sequence ID" value="MFL0268505.1"/>
    <property type="molecule type" value="Genomic_DNA"/>
</dbReference>
<organism evidence="2 3">
    <name type="scientific">Candidatus Clostridium radicumherbarum</name>
    <dbReference type="NCBI Taxonomy" id="3381662"/>
    <lineage>
        <taxon>Bacteria</taxon>
        <taxon>Bacillati</taxon>
        <taxon>Bacillota</taxon>
        <taxon>Clostridia</taxon>
        <taxon>Eubacteriales</taxon>
        <taxon>Clostridiaceae</taxon>
        <taxon>Clostridium</taxon>
    </lineage>
</organism>
<reference evidence="2 3" key="1">
    <citation type="submission" date="2024-11" db="EMBL/GenBank/DDBJ databases">
        <authorList>
            <person name="Heng Y.C."/>
            <person name="Lim A.C.H."/>
            <person name="Lee J.K.Y."/>
            <person name="Kittelmann S."/>
        </authorList>
    </citation>
    <scope>NUCLEOTIDE SEQUENCE [LARGE SCALE GENOMIC DNA]</scope>
    <source>
        <strain evidence="2 3">WILCCON 0202</strain>
    </source>
</reference>
<comment type="caution">
    <text evidence="2">The sequence shown here is derived from an EMBL/GenBank/DDBJ whole genome shotgun (WGS) entry which is preliminary data.</text>
</comment>
<gene>
    <name evidence="2" type="ORF">ACJDUH_10330</name>
</gene>
<name>A0ABW8TSR6_9CLOT</name>
<feature type="transmembrane region" description="Helical" evidence="1">
    <location>
        <begin position="6"/>
        <end position="25"/>
    </location>
</feature>
<dbReference type="RefSeq" id="WP_406765134.1">
    <property type="nucleotide sequence ID" value="NZ_JBJHZY010000002.1"/>
</dbReference>
<dbReference type="Proteomes" id="UP001623661">
    <property type="component" value="Unassembled WGS sequence"/>
</dbReference>